<proteinExistence type="predicted"/>
<evidence type="ECO:0000256" key="1">
    <source>
        <dbReference type="SAM" id="MobiDB-lite"/>
    </source>
</evidence>
<reference evidence="2 3" key="1">
    <citation type="journal article" date="2024" name="Genome Biol. Evol.">
        <title>Chromosome-level genome assembly of the viviparous eelpout Zoarces viviparus.</title>
        <authorList>
            <person name="Fuhrmann N."/>
            <person name="Brasseur M.V."/>
            <person name="Bakowski C.E."/>
            <person name="Podsiadlowski L."/>
            <person name="Prost S."/>
            <person name="Krehenwinkel H."/>
            <person name="Mayer C."/>
        </authorList>
    </citation>
    <scope>NUCLEOTIDE SEQUENCE [LARGE SCALE GENOMIC DNA]</scope>
    <source>
        <strain evidence="2">NO-MEL_2022_Ind0_liver</strain>
    </source>
</reference>
<evidence type="ECO:0000313" key="2">
    <source>
        <dbReference type="EMBL" id="KAK9539466.1"/>
    </source>
</evidence>
<comment type="caution">
    <text evidence="2">The sequence shown here is derived from an EMBL/GenBank/DDBJ whole genome shotgun (WGS) entry which is preliminary data.</text>
</comment>
<keyword evidence="3" id="KW-1185">Reference proteome</keyword>
<sequence>MDSELFRKWFVGQSHLHPKLDRAAQREGVILLRLPPHMSHILQPLDVSFFGPLKADFSGVTEELSAVSHSFLVYKEFSRVLRDSYQRVKDRTLVVAGFRRCGLSPVDPMAIDWSRVMPIPYPQNQPPSAPPPNPYITHPLVTSGQITVDLAHLLAEINYIVEDRDARQEAQALARRDREQQRAGDTGPAATFSTLSGAPPKPQKTSVPLGCFSHQLWTFHHRSLIPLCLLLCLPLSPAACQQDHNITTEPAC</sequence>
<evidence type="ECO:0000313" key="3">
    <source>
        <dbReference type="Proteomes" id="UP001488805"/>
    </source>
</evidence>
<dbReference type="Proteomes" id="UP001488805">
    <property type="component" value="Unassembled WGS sequence"/>
</dbReference>
<feature type="region of interest" description="Disordered" evidence="1">
    <location>
        <begin position="171"/>
        <end position="204"/>
    </location>
</feature>
<organism evidence="2 3">
    <name type="scientific">Zoarces viviparus</name>
    <name type="common">Viviparous eelpout</name>
    <name type="synonym">Blennius viviparus</name>
    <dbReference type="NCBI Taxonomy" id="48416"/>
    <lineage>
        <taxon>Eukaryota</taxon>
        <taxon>Metazoa</taxon>
        <taxon>Chordata</taxon>
        <taxon>Craniata</taxon>
        <taxon>Vertebrata</taxon>
        <taxon>Euteleostomi</taxon>
        <taxon>Actinopterygii</taxon>
        <taxon>Neopterygii</taxon>
        <taxon>Teleostei</taxon>
        <taxon>Neoteleostei</taxon>
        <taxon>Acanthomorphata</taxon>
        <taxon>Eupercaria</taxon>
        <taxon>Perciformes</taxon>
        <taxon>Cottioidei</taxon>
        <taxon>Zoarcales</taxon>
        <taxon>Zoarcidae</taxon>
        <taxon>Zoarcinae</taxon>
        <taxon>Zoarces</taxon>
    </lineage>
</organism>
<name>A0AAW1FXJ4_ZOAVI</name>
<accession>A0AAW1FXJ4</accession>
<gene>
    <name evidence="2" type="ORF">VZT92_004571</name>
</gene>
<dbReference type="AlphaFoldDB" id="A0AAW1FXJ4"/>
<protein>
    <recommendedName>
        <fullName evidence="4">DDE-1 domain-containing protein</fullName>
    </recommendedName>
</protein>
<feature type="compositionally biased region" description="Basic and acidic residues" evidence="1">
    <location>
        <begin position="171"/>
        <end position="182"/>
    </location>
</feature>
<dbReference type="EMBL" id="JBCEZU010000023">
    <property type="protein sequence ID" value="KAK9539466.1"/>
    <property type="molecule type" value="Genomic_DNA"/>
</dbReference>
<evidence type="ECO:0008006" key="4">
    <source>
        <dbReference type="Google" id="ProtNLM"/>
    </source>
</evidence>